<evidence type="ECO:0000256" key="3">
    <source>
        <dbReference type="ARBA" id="ARBA00022729"/>
    </source>
</evidence>
<proteinExistence type="inferred from homology"/>
<feature type="signal peptide" evidence="5">
    <location>
        <begin position="1"/>
        <end position="37"/>
    </location>
</feature>
<keyword evidence="8" id="KW-1185">Reference proteome</keyword>
<name>A0ABQ6HU32_9MICO</name>
<dbReference type="Gene3D" id="3.40.50.1980">
    <property type="entry name" value="Nitrogenase molybdenum iron protein domain"/>
    <property type="match status" value="2"/>
</dbReference>
<protein>
    <submittedName>
        <fullName evidence="7">Zinc ABC transporter substrate-binding protein</fullName>
    </submittedName>
</protein>
<evidence type="ECO:0000313" key="8">
    <source>
        <dbReference type="Proteomes" id="UP001157109"/>
    </source>
</evidence>
<dbReference type="InterPro" id="IPR050492">
    <property type="entry name" value="Bact_metal-bind_prot9"/>
</dbReference>
<dbReference type="Pfam" id="PF01297">
    <property type="entry name" value="ZnuA"/>
    <property type="match status" value="1"/>
</dbReference>
<reference evidence="7" key="1">
    <citation type="journal article" date="2014" name="Int. J. Syst. Evol. Microbiol.">
        <title>Complete genome of a new Firmicutes species belonging to the dominant human colonic microbiota ('Ruminococcus bicirculans') reveals two chromosomes and a selective capacity to utilize plant glucans.</title>
        <authorList>
            <consortium name="NISC Comparative Sequencing Program"/>
            <person name="Wegmann U."/>
            <person name="Louis P."/>
            <person name="Goesmann A."/>
            <person name="Henrissat B."/>
            <person name="Duncan S.H."/>
            <person name="Flint H.J."/>
        </authorList>
    </citation>
    <scope>NUCLEOTIDE SEQUENCE</scope>
    <source>
        <strain evidence="7">NBRC 105830</strain>
    </source>
</reference>
<dbReference type="EMBL" id="BSUJ01000001">
    <property type="protein sequence ID" value="GMA18067.1"/>
    <property type="molecule type" value="Genomic_DNA"/>
</dbReference>
<dbReference type="SUPFAM" id="SSF53807">
    <property type="entry name" value="Helical backbone' metal receptor"/>
    <property type="match status" value="1"/>
</dbReference>
<reference evidence="7" key="3">
    <citation type="submission" date="2023-02" db="EMBL/GenBank/DDBJ databases">
        <authorList>
            <person name="Sun Q."/>
            <person name="Mori K."/>
        </authorList>
    </citation>
    <scope>NUCLEOTIDE SEQUENCE</scope>
    <source>
        <strain evidence="7">NBRC 105830</strain>
    </source>
</reference>
<dbReference type="InterPro" id="IPR006128">
    <property type="entry name" value="Lipoprotein_PsaA-like"/>
</dbReference>
<evidence type="ECO:0000256" key="5">
    <source>
        <dbReference type="SAM" id="SignalP"/>
    </source>
</evidence>
<comment type="similarity">
    <text evidence="1 4">Belongs to the bacterial solute-binding protein 9 family.</text>
</comment>
<feature type="chain" id="PRO_5045029988" evidence="5">
    <location>
        <begin position="38"/>
        <end position="330"/>
    </location>
</feature>
<comment type="caution">
    <text evidence="7">The sequence shown here is derived from an EMBL/GenBank/DDBJ whole genome shotgun (WGS) entry which is preliminary data.</text>
</comment>
<organism evidence="7 8">
    <name type="scientific">Arsenicicoccus piscis</name>
    <dbReference type="NCBI Taxonomy" id="673954"/>
    <lineage>
        <taxon>Bacteria</taxon>
        <taxon>Bacillati</taxon>
        <taxon>Actinomycetota</taxon>
        <taxon>Actinomycetes</taxon>
        <taxon>Micrococcales</taxon>
        <taxon>Intrasporangiaceae</taxon>
        <taxon>Arsenicicoccus</taxon>
    </lineage>
</organism>
<accession>A0ABQ6HU32</accession>
<reference evidence="8" key="2">
    <citation type="journal article" date="2019" name="Int. J. Syst. Evol. Microbiol.">
        <title>The Global Catalogue of Microorganisms (GCM) 10K type strain sequencing project: providing services to taxonomists for standard genome sequencing and annotation.</title>
        <authorList>
            <consortium name="The Broad Institute Genomics Platform"/>
            <consortium name="The Broad Institute Genome Sequencing Center for Infectious Disease"/>
            <person name="Wu L."/>
            <person name="Ma J."/>
        </authorList>
    </citation>
    <scope>NUCLEOTIDE SEQUENCE [LARGE SCALE GENOMIC DNA]</scope>
    <source>
        <strain evidence="8">NBRC 105830</strain>
    </source>
</reference>
<evidence type="ECO:0000256" key="4">
    <source>
        <dbReference type="RuleBase" id="RU003512"/>
    </source>
</evidence>
<dbReference type="InterPro" id="IPR006129">
    <property type="entry name" value="AdhesinB"/>
</dbReference>
<evidence type="ECO:0000256" key="1">
    <source>
        <dbReference type="ARBA" id="ARBA00011028"/>
    </source>
</evidence>
<gene>
    <name evidence="6" type="ORF">GCM10025862_00880</name>
    <name evidence="7" type="ORF">GCM10025862_39570</name>
</gene>
<evidence type="ECO:0000313" key="7">
    <source>
        <dbReference type="EMBL" id="GMA21936.1"/>
    </source>
</evidence>
<dbReference type="InterPro" id="IPR006127">
    <property type="entry name" value="ZnuA-like"/>
</dbReference>
<dbReference type="PRINTS" id="PR00691">
    <property type="entry name" value="ADHESINB"/>
</dbReference>
<keyword evidence="3 5" id="KW-0732">Signal</keyword>
<dbReference type="EMBL" id="BSUJ01000001">
    <property type="protein sequence ID" value="GMA21936.1"/>
    <property type="molecule type" value="Genomic_DNA"/>
</dbReference>
<dbReference type="PANTHER" id="PTHR42953:SF3">
    <property type="entry name" value="HIGH-AFFINITY ZINC UPTAKE SYSTEM PROTEIN ZNUA"/>
    <property type="match status" value="1"/>
</dbReference>
<evidence type="ECO:0000313" key="6">
    <source>
        <dbReference type="EMBL" id="GMA18067.1"/>
    </source>
</evidence>
<dbReference type="PANTHER" id="PTHR42953">
    <property type="entry name" value="HIGH-AFFINITY ZINC UPTAKE SYSTEM PROTEIN ZNUA-RELATED"/>
    <property type="match status" value="1"/>
</dbReference>
<evidence type="ECO:0000256" key="2">
    <source>
        <dbReference type="ARBA" id="ARBA00022448"/>
    </source>
</evidence>
<dbReference type="Proteomes" id="UP001157109">
    <property type="component" value="Unassembled WGS sequence"/>
</dbReference>
<keyword evidence="2 4" id="KW-0813">Transport</keyword>
<dbReference type="PRINTS" id="PR00690">
    <property type="entry name" value="ADHESNFAMILY"/>
</dbReference>
<sequence>MTAMSASSRDRKHRSLRPLTPAAAVTTAALLLGTALAGCGQGASGTGGKDGALDVVVGFYPLAYATQQIGGDHVQVTNLTKSGAEPHDVELTPADVATVSKSQLAVYEKGLQPAVDDAVADQPPPHVLDVTGSADLTLKVGSTIGGESSEAQGDAHGTTDPHFWLDPVRYAEVAKAIAGQLKSIDPDHASTYEANLARFTSTLHTLDTQLAAGLKTCANRTMVTSHSAFGYLANRYGLTQVGIAGISPDEEPDAAKLAALADYTRTHHVTTIYTETLASPAVAQTIASETGAKTAVLDPIEGLSKSSAAQDYVGIMKANLATLRQGQGCS</sequence>